<keyword evidence="1" id="KW-0812">Transmembrane</keyword>
<name>A0A6A3CE50_HIBSY</name>
<evidence type="ECO:0000256" key="1">
    <source>
        <dbReference type="SAM" id="Phobius"/>
    </source>
</evidence>
<gene>
    <name evidence="3" type="ORF">F3Y22_tig00008673pilonHSYRG00001</name>
</gene>
<dbReference type="EMBL" id="VEPZ02000421">
    <property type="protein sequence ID" value="KAE8725502.1"/>
    <property type="molecule type" value="Genomic_DNA"/>
</dbReference>
<comment type="caution">
    <text evidence="3">The sequence shown here is derived from an EMBL/GenBank/DDBJ whole genome shotgun (WGS) entry which is preliminary data.</text>
</comment>
<dbReference type="Pfam" id="PF13968">
    <property type="entry name" value="DUF4220"/>
    <property type="match status" value="1"/>
</dbReference>
<evidence type="ECO:0000259" key="2">
    <source>
        <dbReference type="Pfam" id="PF13968"/>
    </source>
</evidence>
<feature type="domain" description="DUF4220" evidence="2">
    <location>
        <begin position="51"/>
        <end position="190"/>
    </location>
</feature>
<keyword evidence="4" id="KW-1185">Reference proteome</keyword>
<organism evidence="3 4">
    <name type="scientific">Hibiscus syriacus</name>
    <name type="common">Rose of Sharon</name>
    <dbReference type="NCBI Taxonomy" id="106335"/>
    <lineage>
        <taxon>Eukaryota</taxon>
        <taxon>Viridiplantae</taxon>
        <taxon>Streptophyta</taxon>
        <taxon>Embryophyta</taxon>
        <taxon>Tracheophyta</taxon>
        <taxon>Spermatophyta</taxon>
        <taxon>Magnoliopsida</taxon>
        <taxon>eudicotyledons</taxon>
        <taxon>Gunneridae</taxon>
        <taxon>Pentapetalae</taxon>
        <taxon>rosids</taxon>
        <taxon>malvids</taxon>
        <taxon>Malvales</taxon>
        <taxon>Malvaceae</taxon>
        <taxon>Malvoideae</taxon>
        <taxon>Hibiscus</taxon>
    </lineage>
</organism>
<dbReference type="InterPro" id="IPR025315">
    <property type="entry name" value="DUF4220"/>
</dbReference>
<feature type="transmembrane region" description="Helical" evidence="1">
    <location>
        <begin position="48"/>
        <end position="69"/>
    </location>
</feature>
<keyword evidence="1" id="KW-1133">Transmembrane helix</keyword>
<dbReference type="PANTHER" id="PTHR31325">
    <property type="entry name" value="OS01G0798800 PROTEIN-RELATED"/>
    <property type="match status" value="1"/>
</dbReference>
<feature type="transmembrane region" description="Helical" evidence="1">
    <location>
        <begin position="121"/>
        <end position="140"/>
    </location>
</feature>
<accession>A0A6A3CE50</accession>
<sequence length="191" mass="22064">MELVSPKLMKMWKDWELRLMVLTNLLVQVILIFFGSRRKYFQRAKLRAIVWCSYLLADSVATIALGILTNNLGDIYNKRGQVDFHTKLQAFWAPFLLLHLGGPDTITAYSLEDNQLWLRHCWGLIAQTVVTGYIFFMAWLSDSRLSLLSIPMIVVGSLQYREKTWTLWQASSDQLRDSMLTSPDPGPNYSK</sequence>
<evidence type="ECO:0000313" key="3">
    <source>
        <dbReference type="EMBL" id="KAE8725502.1"/>
    </source>
</evidence>
<evidence type="ECO:0000313" key="4">
    <source>
        <dbReference type="Proteomes" id="UP000436088"/>
    </source>
</evidence>
<feature type="transmembrane region" description="Helical" evidence="1">
    <location>
        <begin position="89"/>
        <end position="109"/>
    </location>
</feature>
<proteinExistence type="predicted"/>
<keyword evidence="1" id="KW-0472">Membrane</keyword>
<dbReference type="Proteomes" id="UP000436088">
    <property type="component" value="Unassembled WGS sequence"/>
</dbReference>
<dbReference type="AlphaFoldDB" id="A0A6A3CE50"/>
<feature type="transmembrane region" description="Helical" evidence="1">
    <location>
        <begin position="17"/>
        <end position="36"/>
    </location>
</feature>
<protein>
    <recommendedName>
        <fullName evidence="2">DUF4220 domain-containing protein</fullName>
    </recommendedName>
</protein>
<reference evidence="3" key="1">
    <citation type="submission" date="2019-09" db="EMBL/GenBank/DDBJ databases">
        <title>Draft genome information of white flower Hibiscus syriacus.</title>
        <authorList>
            <person name="Kim Y.-M."/>
        </authorList>
    </citation>
    <scope>NUCLEOTIDE SEQUENCE [LARGE SCALE GENOMIC DNA]</scope>
    <source>
        <strain evidence="3">YM2019G1</strain>
    </source>
</reference>